<evidence type="ECO:0000313" key="1">
    <source>
        <dbReference type="EMBL" id="KDR24009.1"/>
    </source>
</evidence>
<evidence type="ECO:0008006" key="3">
    <source>
        <dbReference type="Google" id="ProtNLM"/>
    </source>
</evidence>
<keyword evidence="2" id="KW-1185">Reference proteome</keyword>
<proteinExistence type="predicted"/>
<dbReference type="STRING" id="136037.A0A067RVV9"/>
<sequence>KKLHDGNACYCSVQNILSSCLISKNLKIKIYKTIILPVVLYGCITWSLTVRDKHRLQVFENRMLRRTSKPRIEDNGVWRILHNDELKNLYSPNIVRMLKSRRMRWLVHVARMNGERGVHQVLVRKPAGKRLLGRSRHRWKKNIKQDLWGDRS</sequence>
<evidence type="ECO:0000313" key="2">
    <source>
        <dbReference type="Proteomes" id="UP000027135"/>
    </source>
</evidence>
<dbReference type="OMA" id="WRILHND"/>
<dbReference type="PANTHER" id="PTHR47027:SF25">
    <property type="entry name" value="REVERSE TRANSCRIPTASE DOMAIN-CONTAINING PROTEIN"/>
    <property type="match status" value="1"/>
</dbReference>
<dbReference type="PANTHER" id="PTHR47027">
    <property type="entry name" value="REVERSE TRANSCRIPTASE DOMAIN-CONTAINING PROTEIN"/>
    <property type="match status" value="1"/>
</dbReference>
<dbReference type="Proteomes" id="UP000027135">
    <property type="component" value="Unassembled WGS sequence"/>
</dbReference>
<dbReference type="AlphaFoldDB" id="A0A067RVV9"/>
<reference evidence="1 2" key="1">
    <citation type="journal article" date="2014" name="Nat. Commun.">
        <title>Molecular traces of alternative social organization in a termite genome.</title>
        <authorList>
            <person name="Terrapon N."/>
            <person name="Li C."/>
            <person name="Robertson H.M."/>
            <person name="Ji L."/>
            <person name="Meng X."/>
            <person name="Booth W."/>
            <person name="Chen Z."/>
            <person name="Childers C.P."/>
            <person name="Glastad K.M."/>
            <person name="Gokhale K."/>
            <person name="Gowin J."/>
            <person name="Gronenberg W."/>
            <person name="Hermansen R.A."/>
            <person name="Hu H."/>
            <person name="Hunt B.G."/>
            <person name="Huylmans A.K."/>
            <person name="Khalil S.M."/>
            <person name="Mitchell R.D."/>
            <person name="Munoz-Torres M.C."/>
            <person name="Mustard J.A."/>
            <person name="Pan H."/>
            <person name="Reese J.T."/>
            <person name="Scharf M.E."/>
            <person name="Sun F."/>
            <person name="Vogel H."/>
            <person name="Xiao J."/>
            <person name="Yang W."/>
            <person name="Yang Z."/>
            <person name="Yang Z."/>
            <person name="Zhou J."/>
            <person name="Zhu J."/>
            <person name="Brent C.S."/>
            <person name="Elsik C.G."/>
            <person name="Goodisman M.A."/>
            <person name="Liberles D.A."/>
            <person name="Roe R.M."/>
            <person name="Vargo E.L."/>
            <person name="Vilcinskas A."/>
            <person name="Wang J."/>
            <person name="Bornberg-Bauer E."/>
            <person name="Korb J."/>
            <person name="Zhang G."/>
            <person name="Liebig J."/>
        </authorList>
    </citation>
    <scope>NUCLEOTIDE SEQUENCE [LARGE SCALE GENOMIC DNA]</scope>
    <source>
        <tissue evidence="1">Whole organism</tissue>
    </source>
</reference>
<dbReference type="InParanoid" id="A0A067RVV9"/>
<feature type="non-terminal residue" evidence="1">
    <location>
        <position position="1"/>
    </location>
</feature>
<gene>
    <name evidence="1" type="ORF">L798_07951</name>
</gene>
<name>A0A067RVV9_ZOONE</name>
<accession>A0A067RVV9</accession>
<dbReference type="EMBL" id="KK852432">
    <property type="protein sequence ID" value="KDR24009.1"/>
    <property type="molecule type" value="Genomic_DNA"/>
</dbReference>
<dbReference type="eggNOG" id="KOG1075">
    <property type="taxonomic scope" value="Eukaryota"/>
</dbReference>
<organism evidence="1 2">
    <name type="scientific">Zootermopsis nevadensis</name>
    <name type="common">Dampwood termite</name>
    <dbReference type="NCBI Taxonomy" id="136037"/>
    <lineage>
        <taxon>Eukaryota</taxon>
        <taxon>Metazoa</taxon>
        <taxon>Ecdysozoa</taxon>
        <taxon>Arthropoda</taxon>
        <taxon>Hexapoda</taxon>
        <taxon>Insecta</taxon>
        <taxon>Pterygota</taxon>
        <taxon>Neoptera</taxon>
        <taxon>Polyneoptera</taxon>
        <taxon>Dictyoptera</taxon>
        <taxon>Blattodea</taxon>
        <taxon>Blattoidea</taxon>
        <taxon>Termitoidae</taxon>
        <taxon>Termopsidae</taxon>
        <taxon>Zootermopsis</taxon>
    </lineage>
</organism>
<protein>
    <recommendedName>
        <fullName evidence="3">Endonuclease-reverse transcriptase</fullName>
    </recommendedName>
</protein>